<dbReference type="InterPro" id="IPR000835">
    <property type="entry name" value="HTH_MarR-typ"/>
</dbReference>
<name>A0ABV7TK50_9RHOB</name>
<dbReference type="RefSeq" id="WP_386736855.1">
    <property type="nucleotide sequence ID" value="NZ_JBHRXI010000017.1"/>
</dbReference>
<evidence type="ECO:0000313" key="3">
    <source>
        <dbReference type="Proteomes" id="UP001595629"/>
    </source>
</evidence>
<dbReference type="InterPro" id="IPR039422">
    <property type="entry name" value="MarR/SlyA-like"/>
</dbReference>
<accession>A0ABV7TK50</accession>
<dbReference type="SMART" id="SM00347">
    <property type="entry name" value="HTH_MARR"/>
    <property type="match status" value="1"/>
</dbReference>
<dbReference type="PROSITE" id="PS50995">
    <property type="entry name" value="HTH_MARR_2"/>
    <property type="match status" value="1"/>
</dbReference>
<keyword evidence="3" id="KW-1185">Reference proteome</keyword>
<sequence>MTDPKSLLATQSDSAQDLAMSELPTENSRLSSLKANDIPTGVLLQVAGRVAAEALDRTGRDFGVSGGHLSLLGMIVRFPGLPQSSYGAILVLNDATLGRYAMRLEEKGLVERHRGDQDSRTVMLTPTQEGLAVFKELRQRLTSVASEFRDGMPAGRYEELFELLAEFLHSRNWTLPG</sequence>
<gene>
    <name evidence="2" type="ORF">ACFORG_17665</name>
</gene>
<dbReference type="PANTHER" id="PTHR33164:SF43">
    <property type="entry name" value="HTH-TYPE TRANSCRIPTIONAL REPRESSOR YETL"/>
    <property type="match status" value="1"/>
</dbReference>
<dbReference type="Proteomes" id="UP001595629">
    <property type="component" value="Unassembled WGS sequence"/>
</dbReference>
<feature type="domain" description="HTH marR-type" evidence="1">
    <location>
        <begin position="40"/>
        <end position="169"/>
    </location>
</feature>
<dbReference type="EMBL" id="JBHRXI010000017">
    <property type="protein sequence ID" value="MFC3615588.1"/>
    <property type="molecule type" value="Genomic_DNA"/>
</dbReference>
<evidence type="ECO:0000259" key="1">
    <source>
        <dbReference type="PROSITE" id="PS50995"/>
    </source>
</evidence>
<protein>
    <submittedName>
        <fullName evidence="2">MarR family winged helix-turn-helix transcriptional regulator</fullName>
    </submittedName>
</protein>
<proteinExistence type="predicted"/>
<comment type="caution">
    <text evidence="2">The sequence shown here is derived from an EMBL/GenBank/DDBJ whole genome shotgun (WGS) entry which is preliminary data.</text>
</comment>
<organism evidence="2 3">
    <name type="scientific">Lutimaribacter marinistellae</name>
    <dbReference type="NCBI Taxonomy" id="1820329"/>
    <lineage>
        <taxon>Bacteria</taxon>
        <taxon>Pseudomonadati</taxon>
        <taxon>Pseudomonadota</taxon>
        <taxon>Alphaproteobacteria</taxon>
        <taxon>Rhodobacterales</taxon>
        <taxon>Roseobacteraceae</taxon>
        <taxon>Lutimaribacter</taxon>
    </lineage>
</organism>
<evidence type="ECO:0000313" key="2">
    <source>
        <dbReference type="EMBL" id="MFC3615588.1"/>
    </source>
</evidence>
<dbReference type="InterPro" id="IPR036390">
    <property type="entry name" value="WH_DNA-bd_sf"/>
</dbReference>
<reference evidence="3" key="1">
    <citation type="journal article" date="2019" name="Int. J. Syst. Evol. Microbiol.">
        <title>The Global Catalogue of Microorganisms (GCM) 10K type strain sequencing project: providing services to taxonomists for standard genome sequencing and annotation.</title>
        <authorList>
            <consortium name="The Broad Institute Genomics Platform"/>
            <consortium name="The Broad Institute Genome Sequencing Center for Infectious Disease"/>
            <person name="Wu L."/>
            <person name="Ma J."/>
        </authorList>
    </citation>
    <scope>NUCLEOTIDE SEQUENCE [LARGE SCALE GENOMIC DNA]</scope>
    <source>
        <strain evidence="3">KCTC 42911</strain>
    </source>
</reference>
<dbReference type="InterPro" id="IPR036388">
    <property type="entry name" value="WH-like_DNA-bd_sf"/>
</dbReference>
<dbReference type="SUPFAM" id="SSF46785">
    <property type="entry name" value="Winged helix' DNA-binding domain"/>
    <property type="match status" value="1"/>
</dbReference>
<dbReference type="Gene3D" id="1.10.10.10">
    <property type="entry name" value="Winged helix-like DNA-binding domain superfamily/Winged helix DNA-binding domain"/>
    <property type="match status" value="1"/>
</dbReference>
<dbReference type="PANTHER" id="PTHR33164">
    <property type="entry name" value="TRANSCRIPTIONAL REGULATOR, MARR FAMILY"/>
    <property type="match status" value="1"/>
</dbReference>